<dbReference type="PROSITE" id="PS50109">
    <property type="entry name" value="HIS_KIN"/>
    <property type="match status" value="1"/>
</dbReference>
<evidence type="ECO:0000313" key="10">
    <source>
        <dbReference type="Proteomes" id="UP000017668"/>
    </source>
</evidence>
<evidence type="ECO:0000256" key="5">
    <source>
        <dbReference type="ARBA" id="ARBA00022777"/>
    </source>
</evidence>
<dbReference type="PANTHER" id="PTHR44936">
    <property type="entry name" value="SENSOR PROTEIN CREC"/>
    <property type="match status" value="1"/>
</dbReference>
<dbReference type="Gene3D" id="3.30.565.10">
    <property type="entry name" value="Histidine kinase-like ATPase, C-terminal domain"/>
    <property type="match status" value="2"/>
</dbReference>
<evidence type="ECO:0000256" key="2">
    <source>
        <dbReference type="ARBA" id="ARBA00012438"/>
    </source>
</evidence>
<dbReference type="InterPro" id="IPR036890">
    <property type="entry name" value="HATPase_C_sf"/>
</dbReference>
<evidence type="ECO:0000256" key="3">
    <source>
        <dbReference type="ARBA" id="ARBA00022679"/>
    </source>
</evidence>
<dbReference type="Proteomes" id="UP000017668">
    <property type="component" value="Unassembled WGS sequence"/>
</dbReference>
<keyword evidence="4" id="KW-0547">Nucleotide-binding</keyword>
<reference evidence="9 10" key="1">
    <citation type="journal article" date="2013" name="Genome Announc.">
        <title>Genome Sequence of Rhizobium lupini HPC(L) Isolated from Saline Desert Soil, Kutch (Gujarat).</title>
        <authorList>
            <person name="Agarwal L."/>
            <person name="Purohit H.J."/>
        </authorList>
    </citation>
    <scope>NUCLEOTIDE SEQUENCE [LARGE SCALE GENOMIC DNA]</scope>
    <source>
        <strain evidence="10">HPC(L)</strain>
    </source>
</reference>
<evidence type="ECO:0000259" key="8">
    <source>
        <dbReference type="PROSITE" id="PS50109"/>
    </source>
</evidence>
<organism evidence="9 10">
    <name type="scientific">Bradyrhizobium lupini HPC(L)</name>
    <dbReference type="NCBI Taxonomy" id="1229491"/>
    <lineage>
        <taxon>Bacteria</taxon>
        <taxon>Pseudomonadati</taxon>
        <taxon>Pseudomonadota</taxon>
        <taxon>Alphaproteobacteria</taxon>
        <taxon>Hyphomicrobiales</taxon>
        <taxon>Nitrobacteraceae</taxon>
        <taxon>Bradyrhizobium</taxon>
    </lineage>
</organism>
<dbReference type="SMART" id="SM00387">
    <property type="entry name" value="HATPase_c"/>
    <property type="match status" value="1"/>
</dbReference>
<feature type="domain" description="Histidine kinase" evidence="8">
    <location>
        <begin position="691"/>
        <end position="830"/>
    </location>
</feature>
<dbReference type="Pfam" id="PF02518">
    <property type="entry name" value="HATPase_c"/>
    <property type="match status" value="1"/>
</dbReference>
<keyword evidence="3" id="KW-0808">Transferase</keyword>
<dbReference type="InterPro" id="IPR004358">
    <property type="entry name" value="Sig_transdc_His_kin-like_C"/>
</dbReference>
<dbReference type="InterPro" id="IPR005467">
    <property type="entry name" value="His_kinase_dom"/>
</dbReference>
<dbReference type="PANTHER" id="PTHR44936:SF10">
    <property type="entry name" value="SENSOR PROTEIN RSTB"/>
    <property type="match status" value="1"/>
</dbReference>
<comment type="caution">
    <text evidence="9">The sequence shown here is derived from an EMBL/GenBank/DDBJ whole genome shotgun (WGS) entry which is preliminary data.</text>
</comment>
<keyword evidence="6" id="KW-0067">ATP-binding</keyword>
<gene>
    <name evidence="9" type="ORF">C241_04518</name>
</gene>
<dbReference type="PRINTS" id="PR00344">
    <property type="entry name" value="BCTRLSENSOR"/>
</dbReference>
<name>A0ABN0HQH2_RHILU</name>
<keyword evidence="10" id="KW-1185">Reference proteome</keyword>
<evidence type="ECO:0000256" key="6">
    <source>
        <dbReference type="ARBA" id="ARBA00022840"/>
    </source>
</evidence>
<evidence type="ECO:0000256" key="7">
    <source>
        <dbReference type="SAM" id="Coils"/>
    </source>
</evidence>
<protein>
    <recommendedName>
        <fullName evidence="2">histidine kinase</fullName>
        <ecNumber evidence="2">2.7.13.3</ecNumber>
    </recommendedName>
</protein>
<dbReference type="InterPro" id="IPR050980">
    <property type="entry name" value="2C_sensor_his_kinase"/>
</dbReference>
<keyword evidence="5" id="KW-0418">Kinase</keyword>
<dbReference type="RefSeq" id="WP_006697679.1">
    <property type="nucleotide sequence ID" value="NZ_AMQQ01000007.1"/>
</dbReference>
<accession>A0ABN0HQH2</accession>
<dbReference type="SUPFAM" id="SSF55874">
    <property type="entry name" value="ATPase domain of HSP90 chaperone/DNA topoisomerase II/histidine kinase"/>
    <property type="match status" value="2"/>
</dbReference>
<evidence type="ECO:0000313" key="9">
    <source>
        <dbReference type="EMBL" id="EKJ96910.1"/>
    </source>
</evidence>
<feature type="coiled-coil region" evidence="7">
    <location>
        <begin position="559"/>
        <end position="586"/>
    </location>
</feature>
<evidence type="ECO:0000256" key="4">
    <source>
        <dbReference type="ARBA" id="ARBA00022741"/>
    </source>
</evidence>
<dbReference type="InterPro" id="IPR003594">
    <property type="entry name" value="HATPase_dom"/>
</dbReference>
<keyword evidence="7" id="KW-0175">Coiled coil</keyword>
<dbReference type="EC" id="2.7.13.3" evidence="2"/>
<evidence type="ECO:0000256" key="1">
    <source>
        <dbReference type="ARBA" id="ARBA00000085"/>
    </source>
</evidence>
<dbReference type="EMBL" id="AMQQ01000007">
    <property type="protein sequence ID" value="EKJ96910.1"/>
    <property type="molecule type" value="Genomic_DNA"/>
</dbReference>
<proteinExistence type="predicted"/>
<dbReference type="Pfam" id="PF13589">
    <property type="entry name" value="HATPase_c_3"/>
    <property type="match status" value="1"/>
</dbReference>
<comment type="catalytic activity">
    <reaction evidence="1">
        <text>ATP + protein L-histidine = ADP + protein N-phospho-L-histidine.</text>
        <dbReference type="EC" id="2.7.13.3"/>
    </reaction>
</comment>
<sequence>MSKIPFKVSAKAARLIGRENVANAEGALVELVKNTYDADASTCVLAILPRFVGIPDTLSKEEFAWLLTRSEDIDEFYTLGDDGSFAIKPEQKDSQQLRDLIGEFLKIVILDNGTGMSQHTVIDSWMTIGTNFKEVNAVSDRGRVRTGAKGIGRFALDRLGANSRMRSTSYNGLTHETIDWVVNWDDFEGSGKVLGDVNAELEMVDAPLQSLVETLKVYPALHRELNRTKTTPGGLTPWSTGTLIEINFLRDEWRQNDAKHLYKALSALLPPTEQRDFRIYLFDYRVPKNYGAVTPQLATDFDYSLTAKVSSDGKVDFSIERHELDHAALPAPLFDRAEMKSERYNKEAFAKPAVKYVRSFEELFLNADEKFLADLKSAGPFKFNLLFFKRQLPNIEDRKRYPYRNFDPAARKTWLDQFAGIKIYRDSFIVRPYGEVDGKMFDWLSLGHRVSQNPAPASRLGWAANPQNLVGTIEISRIENSALLDQSNREGIIENDAYAAFRQLILRIIKEFEDDRSTVLSNIRELDRATDKSSERKALGITTADRVRQSPQKATPEDARILAFAYKEQQEELKDARDEGAMLRSLATLGTVLISFSHEMGQLRRSIGSRANEMEGILKAILPPDVLESLDPDFDPFILLADWKEDNEKVRQWFNFALTTVRADRRRRHNVVVSDYLDTIKQRWKGFLLPRGVSLSLSVEDDFKPKIRALEIDLDSIFNNLIINSVEAMLAAAKGTPRGILIRVEREGLERMRVVYTDTGPGLTRKIKDPRQIFSFSVTSKWNSGESEAGTGLGMWILDTIVREYNGYARAFHTPPGEGFRLELSLPIQRN</sequence>